<organism evidence="1">
    <name type="scientific">Planktothricoides raciborskii GIHE-MW2</name>
    <dbReference type="NCBI Taxonomy" id="2792601"/>
    <lineage>
        <taxon>Bacteria</taxon>
        <taxon>Bacillati</taxon>
        <taxon>Cyanobacteriota</taxon>
        <taxon>Cyanophyceae</taxon>
        <taxon>Oscillatoriophycideae</taxon>
        <taxon>Oscillatoriales</taxon>
        <taxon>Oscillatoriaceae</taxon>
        <taxon>Planktothricoides</taxon>
    </lineage>
</organism>
<dbReference type="RefSeq" id="WP_054466177.1">
    <property type="nucleotide sequence ID" value="NZ_CP159837.1"/>
</dbReference>
<accession>A0AAU8J7Z7</accession>
<name>A0AAU8J7Z7_9CYAN</name>
<reference evidence="1" key="1">
    <citation type="submission" date="2024-07" db="EMBL/GenBank/DDBJ databases">
        <authorList>
            <person name="Kim Y.J."/>
            <person name="Jeong J.Y."/>
        </authorList>
    </citation>
    <scope>NUCLEOTIDE SEQUENCE</scope>
    <source>
        <strain evidence="1">GIHE-MW2</strain>
    </source>
</reference>
<proteinExistence type="predicted"/>
<dbReference type="AlphaFoldDB" id="A0AAU8J7Z7"/>
<protein>
    <submittedName>
        <fullName evidence="1">Uncharacterized protein</fullName>
    </submittedName>
</protein>
<dbReference type="EMBL" id="CP159837">
    <property type="protein sequence ID" value="XCM34867.1"/>
    <property type="molecule type" value="Genomic_DNA"/>
</dbReference>
<evidence type="ECO:0000313" key="1">
    <source>
        <dbReference type="EMBL" id="XCM34867.1"/>
    </source>
</evidence>
<gene>
    <name evidence="1" type="ORF">ABWT76_003510</name>
</gene>
<sequence length="91" mass="10286">MQNIQLKTTIPEDGILRVQMPTEVKNTELEVLVVFQPTMTAKDEQKARHQGWPPGFFERTWGSCADAPITIDESGVSPELDDQLEGMFTHQ</sequence>